<evidence type="ECO:0000313" key="10">
    <source>
        <dbReference type="EMBL" id="GEL22281.1"/>
    </source>
</evidence>
<dbReference type="PANTHER" id="PTHR43884">
    <property type="entry name" value="ACYL-COA DEHYDROGENASE"/>
    <property type="match status" value="1"/>
</dbReference>
<evidence type="ECO:0000259" key="7">
    <source>
        <dbReference type="Pfam" id="PF00441"/>
    </source>
</evidence>
<comment type="cofactor">
    <cofactor evidence="1 6">
        <name>FAD</name>
        <dbReference type="ChEBI" id="CHEBI:57692"/>
    </cofactor>
</comment>
<dbReference type="SUPFAM" id="SSF56645">
    <property type="entry name" value="Acyl-CoA dehydrogenase NM domain-like"/>
    <property type="match status" value="1"/>
</dbReference>
<dbReference type="Gene3D" id="2.40.110.10">
    <property type="entry name" value="Butyryl-CoA Dehydrogenase, subunit A, domain 2"/>
    <property type="match status" value="1"/>
</dbReference>
<keyword evidence="5 6" id="KW-0560">Oxidoreductase</keyword>
<feature type="domain" description="Acyl-CoA dehydrogenase/oxidase C-terminal" evidence="7">
    <location>
        <begin position="225"/>
        <end position="371"/>
    </location>
</feature>
<dbReference type="InterPro" id="IPR046373">
    <property type="entry name" value="Acyl-CoA_Oxase/DH_mid-dom_sf"/>
</dbReference>
<keyword evidence="3 6" id="KW-0285">Flavoprotein</keyword>
<comment type="similarity">
    <text evidence="2 6">Belongs to the acyl-CoA dehydrogenase family.</text>
</comment>
<feature type="domain" description="Acyl-CoA dehydrogenase/oxidase N-terminal" evidence="9">
    <location>
        <begin position="9"/>
        <end position="120"/>
    </location>
</feature>
<dbReference type="InterPro" id="IPR037069">
    <property type="entry name" value="AcylCoA_DH/ox_N_sf"/>
</dbReference>
<dbReference type="Pfam" id="PF02770">
    <property type="entry name" value="Acyl-CoA_dh_M"/>
    <property type="match status" value="1"/>
</dbReference>
<dbReference type="GO" id="GO:0003995">
    <property type="term" value="F:acyl-CoA dehydrogenase activity"/>
    <property type="evidence" value="ECO:0007669"/>
    <property type="project" value="TreeGrafter"/>
</dbReference>
<evidence type="ECO:0000256" key="4">
    <source>
        <dbReference type="ARBA" id="ARBA00022827"/>
    </source>
</evidence>
<evidence type="ECO:0000313" key="11">
    <source>
        <dbReference type="Proteomes" id="UP000321685"/>
    </source>
</evidence>
<accession>A0A511DBX1</accession>
<dbReference type="CDD" id="cd00567">
    <property type="entry name" value="ACAD"/>
    <property type="match status" value="1"/>
</dbReference>
<protein>
    <submittedName>
        <fullName evidence="10">Acyl-CoA dehydrogenase</fullName>
    </submittedName>
</protein>
<evidence type="ECO:0000256" key="2">
    <source>
        <dbReference type="ARBA" id="ARBA00009347"/>
    </source>
</evidence>
<dbReference type="Proteomes" id="UP000321685">
    <property type="component" value="Unassembled WGS sequence"/>
</dbReference>
<evidence type="ECO:0000259" key="9">
    <source>
        <dbReference type="Pfam" id="PF02771"/>
    </source>
</evidence>
<dbReference type="Pfam" id="PF00441">
    <property type="entry name" value="Acyl-CoA_dh_1"/>
    <property type="match status" value="1"/>
</dbReference>
<dbReference type="InterPro" id="IPR013786">
    <property type="entry name" value="AcylCoA_DH/ox_N"/>
</dbReference>
<evidence type="ECO:0000256" key="1">
    <source>
        <dbReference type="ARBA" id="ARBA00001974"/>
    </source>
</evidence>
<dbReference type="AlphaFoldDB" id="A0A511DBX1"/>
<evidence type="ECO:0000256" key="3">
    <source>
        <dbReference type="ARBA" id="ARBA00022630"/>
    </source>
</evidence>
<evidence type="ECO:0000259" key="8">
    <source>
        <dbReference type="Pfam" id="PF02770"/>
    </source>
</evidence>
<proteinExistence type="inferred from homology"/>
<dbReference type="PANTHER" id="PTHR43884:SF20">
    <property type="entry name" value="ACYL-COA DEHYDROGENASE FADE28"/>
    <property type="match status" value="1"/>
</dbReference>
<sequence length="373" mass="39600">MDDTMSSNEARDDLRRVVRGLLERRSTEADVRRLSEDPAGYDRDLWSVMADQLGLQAMAIPEAHGGAGFGYEDLCVVFEEMGRALLPSPFFATVALAANVLQHSGDEVACTRYLPEIATGGLVATLALGEQDGGWDASAVRMRAEPAGAGWTLSGVKRFVPAAHVADLLLVVAHTADGLSLFAVEPGAAGCTVEVELTLDLTRPLSRVVLDRVPAVLIGRSGQAWDGVRRALRLAAVALAAEQVGGAQRVLEMTVAYAKVRHQFGRPIGSFQAVKHKLADMLVAIESARSAAQDAARAAAEDDPEFELAASVAKAVCSDTCTRAAATAIQLHGGIGFTWEHPVQLYYKRAKSSEFLLGTPGHHRGLVGRAIGI</sequence>
<keyword evidence="11" id="KW-1185">Reference proteome</keyword>
<dbReference type="Gene3D" id="1.10.540.10">
    <property type="entry name" value="Acyl-CoA dehydrogenase/oxidase, N-terminal domain"/>
    <property type="match status" value="1"/>
</dbReference>
<keyword evidence="4 6" id="KW-0274">FAD</keyword>
<dbReference type="SUPFAM" id="SSF47203">
    <property type="entry name" value="Acyl-CoA dehydrogenase C-terminal domain-like"/>
    <property type="match status" value="1"/>
</dbReference>
<organism evidence="10 11">
    <name type="scientific">Pseudonocardia sulfidoxydans NBRC 16205</name>
    <dbReference type="NCBI Taxonomy" id="1223511"/>
    <lineage>
        <taxon>Bacteria</taxon>
        <taxon>Bacillati</taxon>
        <taxon>Actinomycetota</taxon>
        <taxon>Actinomycetes</taxon>
        <taxon>Pseudonocardiales</taxon>
        <taxon>Pseudonocardiaceae</taxon>
        <taxon>Pseudonocardia</taxon>
    </lineage>
</organism>
<gene>
    <name evidence="10" type="primary">acd</name>
    <name evidence="10" type="ORF">PSU4_12350</name>
</gene>
<reference evidence="10 11" key="1">
    <citation type="submission" date="2019-07" db="EMBL/GenBank/DDBJ databases">
        <title>Whole genome shotgun sequence of Pseudonocardia sulfidoxydans NBRC 16205.</title>
        <authorList>
            <person name="Hosoyama A."/>
            <person name="Uohara A."/>
            <person name="Ohji S."/>
            <person name="Ichikawa N."/>
        </authorList>
    </citation>
    <scope>NUCLEOTIDE SEQUENCE [LARGE SCALE GENOMIC DNA]</scope>
    <source>
        <strain evidence="10 11">NBRC 16205</strain>
    </source>
</reference>
<dbReference type="InterPro" id="IPR009075">
    <property type="entry name" value="AcylCo_DH/oxidase_C"/>
</dbReference>
<dbReference type="InterPro" id="IPR009100">
    <property type="entry name" value="AcylCoA_DH/oxidase_NM_dom_sf"/>
</dbReference>
<dbReference type="Gene3D" id="1.20.140.10">
    <property type="entry name" value="Butyryl-CoA Dehydrogenase, subunit A, domain 3"/>
    <property type="match status" value="1"/>
</dbReference>
<dbReference type="InterPro" id="IPR006091">
    <property type="entry name" value="Acyl-CoA_Oxase/DH_mid-dom"/>
</dbReference>
<comment type="caution">
    <text evidence="10">The sequence shown here is derived from an EMBL/GenBank/DDBJ whole genome shotgun (WGS) entry which is preliminary data.</text>
</comment>
<dbReference type="Pfam" id="PF02771">
    <property type="entry name" value="Acyl-CoA_dh_N"/>
    <property type="match status" value="1"/>
</dbReference>
<feature type="domain" description="Acyl-CoA oxidase/dehydrogenase middle" evidence="8">
    <location>
        <begin position="126"/>
        <end position="195"/>
    </location>
</feature>
<dbReference type="EMBL" id="BJVJ01000007">
    <property type="protein sequence ID" value="GEL22281.1"/>
    <property type="molecule type" value="Genomic_DNA"/>
</dbReference>
<dbReference type="InterPro" id="IPR036250">
    <property type="entry name" value="AcylCo_DH-like_C"/>
</dbReference>
<evidence type="ECO:0000256" key="6">
    <source>
        <dbReference type="RuleBase" id="RU362125"/>
    </source>
</evidence>
<dbReference type="GO" id="GO:0050660">
    <property type="term" value="F:flavin adenine dinucleotide binding"/>
    <property type="evidence" value="ECO:0007669"/>
    <property type="project" value="InterPro"/>
</dbReference>
<evidence type="ECO:0000256" key="5">
    <source>
        <dbReference type="ARBA" id="ARBA00023002"/>
    </source>
</evidence>
<name>A0A511DBX1_9PSEU</name>